<keyword evidence="4" id="KW-1185">Reference proteome</keyword>
<dbReference type="InterPro" id="IPR043502">
    <property type="entry name" value="DNA/RNA_pol_sf"/>
</dbReference>
<dbReference type="InterPro" id="IPR041577">
    <property type="entry name" value="RT_RNaseH_2"/>
</dbReference>
<dbReference type="SUPFAM" id="SSF53098">
    <property type="entry name" value="Ribonuclease H-like"/>
    <property type="match status" value="1"/>
</dbReference>
<dbReference type="AlphaFoldDB" id="A0A8S3TLD4"/>
<evidence type="ECO:0000259" key="2">
    <source>
        <dbReference type="PROSITE" id="PS50994"/>
    </source>
</evidence>
<dbReference type="Pfam" id="PF00665">
    <property type="entry name" value="rve"/>
    <property type="match status" value="1"/>
</dbReference>
<dbReference type="FunFam" id="3.30.420.10:FF:000063">
    <property type="entry name" value="Retrovirus-related Pol polyprotein from transposon 297-like Protein"/>
    <property type="match status" value="1"/>
</dbReference>
<feature type="compositionally biased region" description="Basic and acidic residues" evidence="1">
    <location>
        <begin position="420"/>
        <end position="441"/>
    </location>
</feature>
<dbReference type="Proteomes" id="UP000683360">
    <property type="component" value="Unassembled WGS sequence"/>
</dbReference>
<dbReference type="Gene3D" id="3.30.420.10">
    <property type="entry name" value="Ribonuclease H-like superfamily/Ribonuclease H"/>
    <property type="match status" value="1"/>
</dbReference>
<proteinExistence type="predicted"/>
<dbReference type="InterPro" id="IPR001584">
    <property type="entry name" value="Integrase_cat-core"/>
</dbReference>
<dbReference type="GO" id="GO:0015074">
    <property type="term" value="P:DNA integration"/>
    <property type="evidence" value="ECO:0007669"/>
    <property type="project" value="InterPro"/>
</dbReference>
<dbReference type="PANTHER" id="PTHR37984:SF13">
    <property type="entry name" value="RIBONUCLEASE H"/>
    <property type="match status" value="1"/>
</dbReference>
<dbReference type="Gene3D" id="1.10.340.70">
    <property type="match status" value="1"/>
</dbReference>
<dbReference type="InterPro" id="IPR041588">
    <property type="entry name" value="Integrase_H2C2"/>
</dbReference>
<dbReference type="InterPro" id="IPR012337">
    <property type="entry name" value="RNaseH-like_sf"/>
</dbReference>
<evidence type="ECO:0000256" key="1">
    <source>
        <dbReference type="SAM" id="MobiDB-lite"/>
    </source>
</evidence>
<dbReference type="PANTHER" id="PTHR37984">
    <property type="entry name" value="PROTEIN CBG26694"/>
    <property type="match status" value="1"/>
</dbReference>
<dbReference type="Pfam" id="PF17919">
    <property type="entry name" value="RT_RNaseH_2"/>
    <property type="match status" value="1"/>
</dbReference>
<organism evidence="3 4">
    <name type="scientific">Mytilus edulis</name>
    <name type="common">Blue mussel</name>
    <dbReference type="NCBI Taxonomy" id="6550"/>
    <lineage>
        <taxon>Eukaryota</taxon>
        <taxon>Metazoa</taxon>
        <taxon>Spiralia</taxon>
        <taxon>Lophotrochozoa</taxon>
        <taxon>Mollusca</taxon>
        <taxon>Bivalvia</taxon>
        <taxon>Autobranchia</taxon>
        <taxon>Pteriomorphia</taxon>
        <taxon>Mytilida</taxon>
        <taxon>Mytiloidea</taxon>
        <taxon>Mytilidae</taxon>
        <taxon>Mytilinae</taxon>
        <taxon>Mytilus</taxon>
    </lineage>
</organism>
<dbReference type="EMBL" id="CAJPWZ010002242">
    <property type="protein sequence ID" value="CAG2234472.1"/>
    <property type="molecule type" value="Genomic_DNA"/>
</dbReference>
<protein>
    <recommendedName>
        <fullName evidence="2">Integrase catalytic domain-containing protein</fullName>
    </recommendedName>
</protein>
<evidence type="ECO:0000313" key="4">
    <source>
        <dbReference type="Proteomes" id="UP000683360"/>
    </source>
</evidence>
<evidence type="ECO:0000313" key="3">
    <source>
        <dbReference type="EMBL" id="CAG2234472.1"/>
    </source>
</evidence>
<comment type="caution">
    <text evidence="3">The sequence shown here is derived from an EMBL/GenBank/DDBJ whole genome shotgun (WGS) entry which is preliminary data.</text>
</comment>
<feature type="compositionally biased region" description="Polar residues" evidence="1">
    <location>
        <begin position="401"/>
        <end position="418"/>
    </location>
</feature>
<dbReference type="SUPFAM" id="SSF56672">
    <property type="entry name" value="DNA/RNA polymerases"/>
    <property type="match status" value="1"/>
</dbReference>
<dbReference type="InterPro" id="IPR050951">
    <property type="entry name" value="Retrovirus_Pol_polyprotein"/>
</dbReference>
<dbReference type="OrthoDB" id="7758825at2759"/>
<name>A0A8S3TLD4_MYTED</name>
<dbReference type="Pfam" id="PF17921">
    <property type="entry name" value="Integrase_H2C2"/>
    <property type="match status" value="1"/>
</dbReference>
<dbReference type="GO" id="GO:0003824">
    <property type="term" value="F:catalytic activity"/>
    <property type="evidence" value="ECO:0007669"/>
    <property type="project" value="UniProtKB-KW"/>
</dbReference>
<sequence>MELGKEQEKAFIESKQLLKSASVLVHFDPKKKLILACDASPYGLGAVLSHKMDDGSDKPIAYTSRTHASAEKNYSVLEKESLGGRVIIPHPGREAMLNELHQGHPGITRMKSLARSYIWWPGMDNDLELTVVNCYSCQENRKLPAEAPLHPWEYPSHPWSRIHIDFAGPFMNKSFLIMVDAFSKWIDIHVMNSTTSEATIAKLQQTFATHGLCDLIISDNGAAFTSKEFADYVKSNGIEHRTSAPWHPASNGCAERAVQSFKEGMKKIKEGTIQEKLNRFLFSYRITPQTTTGLALSEFRRDNKKQKHYHDKKSVNRQINVGQGVFARNFAIGSKIKWIPGEVIKQSGPLSFHIKLQDGRVIRRHIDHIRVRNFDCTNNENEEKCDNDSDLFEPEITIPISTPETEQPQIEKPSNMTEQMEPRYPKRIRKEPSHLKDFVLK</sequence>
<dbReference type="InterPro" id="IPR036397">
    <property type="entry name" value="RNaseH_sf"/>
</dbReference>
<feature type="region of interest" description="Disordered" evidence="1">
    <location>
        <begin position="401"/>
        <end position="441"/>
    </location>
</feature>
<gene>
    <name evidence="3" type="ORF">MEDL_47088</name>
</gene>
<dbReference type="PROSITE" id="PS50994">
    <property type="entry name" value="INTEGRASE"/>
    <property type="match status" value="1"/>
</dbReference>
<accession>A0A8S3TLD4</accession>
<dbReference type="GO" id="GO:0003676">
    <property type="term" value="F:nucleic acid binding"/>
    <property type="evidence" value="ECO:0007669"/>
    <property type="project" value="InterPro"/>
</dbReference>
<reference evidence="3" key="1">
    <citation type="submission" date="2021-03" db="EMBL/GenBank/DDBJ databases">
        <authorList>
            <person name="Bekaert M."/>
        </authorList>
    </citation>
    <scope>NUCLEOTIDE SEQUENCE</scope>
</reference>
<feature type="domain" description="Integrase catalytic" evidence="2">
    <location>
        <begin position="154"/>
        <end position="281"/>
    </location>
</feature>